<dbReference type="Proteomes" id="UP001596413">
    <property type="component" value="Unassembled WGS sequence"/>
</dbReference>
<evidence type="ECO:0000259" key="1">
    <source>
        <dbReference type="Pfam" id="PF00542"/>
    </source>
</evidence>
<name>A0ABW2GND5_9ACTN</name>
<dbReference type="GO" id="GO:0005840">
    <property type="term" value="C:ribosome"/>
    <property type="evidence" value="ECO:0007669"/>
    <property type="project" value="UniProtKB-KW"/>
</dbReference>
<organism evidence="2 3">
    <name type="scientific">Streptomyces polyrhachis</name>
    <dbReference type="NCBI Taxonomy" id="1282885"/>
    <lineage>
        <taxon>Bacteria</taxon>
        <taxon>Bacillati</taxon>
        <taxon>Actinomycetota</taxon>
        <taxon>Actinomycetes</taxon>
        <taxon>Kitasatosporales</taxon>
        <taxon>Streptomycetaceae</taxon>
        <taxon>Streptomyces</taxon>
    </lineage>
</organism>
<comment type="caution">
    <text evidence="2">The sequence shown here is derived from an EMBL/GenBank/DDBJ whole genome shotgun (WGS) entry which is preliminary data.</text>
</comment>
<evidence type="ECO:0000313" key="3">
    <source>
        <dbReference type="Proteomes" id="UP001596413"/>
    </source>
</evidence>
<keyword evidence="2" id="KW-0687">Ribonucleoprotein</keyword>
<proteinExistence type="predicted"/>
<sequence>MSLLASPSGKVVNVERRLARLERKMDLLLGHLGVEEPRIPGMERVHELIRQGRKIEAIKAYRQLTGEGLKEAKDAVERMN</sequence>
<feature type="domain" description="Large ribosomal subunit protein bL12 C-terminal" evidence="1">
    <location>
        <begin position="53"/>
        <end position="78"/>
    </location>
</feature>
<dbReference type="InterPro" id="IPR014719">
    <property type="entry name" value="Ribosomal_bL12_C/ClpS-like"/>
</dbReference>
<reference evidence="3" key="1">
    <citation type="journal article" date="2019" name="Int. J. Syst. Evol. Microbiol.">
        <title>The Global Catalogue of Microorganisms (GCM) 10K type strain sequencing project: providing services to taxonomists for standard genome sequencing and annotation.</title>
        <authorList>
            <consortium name="The Broad Institute Genomics Platform"/>
            <consortium name="The Broad Institute Genome Sequencing Center for Infectious Disease"/>
            <person name="Wu L."/>
            <person name="Ma J."/>
        </authorList>
    </citation>
    <scope>NUCLEOTIDE SEQUENCE [LARGE SCALE GENOMIC DNA]</scope>
    <source>
        <strain evidence="3">CGMCC 1.13681</strain>
    </source>
</reference>
<evidence type="ECO:0000313" key="2">
    <source>
        <dbReference type="EMBL" id="MFC7220995.1"/>
    </source>
</evidence>
<protein>
    <submittedName>
        <fullName evidence="2">Ribosomal protein L7/L12</fullName>
    </submittedName>
</protein>
<dbReference type="Pfam" id="PF00542">
    <property type="entry name" value="Ribosomal_L12"/>
    <property type="match status" value="1"/>
</dbReference>
<dbReference type="RefSeq" id="WP_386418059.1">
    <property type="nucleotide sequence ID" value="NZ_JBHSZO010000047.1"/>
</dbReference>
<keyword evidence="2" id="KW-0689">Ribosomal protein</keyword>
<dbReference type="EMBL" id="JBHSZO010000047">
    <property type="protein sequence ID" value="MFC7220995.1"/>
    <property type="molecule type" value="Genomic_DNA"/>
</dbReference>
<dbReference type="InterPro" id="IPR013823">
    <property type="entry name" value="Ribosomal_bL12_C"/>
</dbReference>
<gene>
    <name evidence="2" type="ORF">ACFQLX_22970</name>
</gene>
<dbReference type="SUPFAM" id="SSF54736">
    <property type="entry name" value="ClpS-like"/>
    <property type="match status" value="1"/>
</dbReference>
<accession>A0ABW2GND5</accession>
<dbReference type="Gene3D" id="3.30.1390.10">
    <property type="match status" value="1"/>
</dbReference>
<keyword evidence="3" id="KW-1185">Reference proteome</keyword>